<keyword evidence="2" id="KW-1185">Reference proteome</keyword>
<reference evidence="1" key="1">
    <citation type="submission" date="2019-02" db="EMBL/GenBank/DDBJ databases">
        <title>Halonotius sp. a new haloarchaeum isolated from saline soil.</title>
        <authorList>
            <person name="Duran-Viseras A."/>
            <person name="Sanchez-Porro C."/>
            <person name="Ventosa A."/>
        </authorList>
    </citation>
    <scope>NUCLEOTIDE SEQUENCE</scope>
    <source>
        <strain evidence="1">F15B</strain>
    </source>
</reference>
<evidence type="ECO:0000313" key="1">
    <source>
        <dbReference type="EMBL" id="TQQ81290.1"/>
    </source>
</evidence>
<dbReference type="EMBL" id="RKLU01000003">
    <property type="protein sequence ID" value="TQQ81290.1"/>
    <property type="molecule type" value="Genomic_DNA"/>
</dbReference>
<dbReference type="Proteomes" id="UP000705823">
    <property type="component" value="Unassembled WGS sequence"/>
</dbReference>
<name>A0A8J8TBK6_9EURY</name>
<accession>A0A8J8TBK6</accession>
<organism evidence="1 2">
    <name type="scientific">Halonotius terrestris</name>
    <dbReference type="NCBI Taxonomy" id="2487750"/>
    <lineage>
        <taxon>Archaea</taxon>
        <taxon>Methanobacteriati</taxon>
        <taxon>Methanobacteriota</taxon>
        <taxon>Stenosarchaea group</taxon>
        <taxon>Halobacteria</taxon>
        <taxon>Halobacteriales</taxon>
        <taxon>Haloferacaceae</taxon>
        <taxon>Halonotius</taxon>
    </lineage>
</organism>
<evidence type="ECO:0000313" key="2">
    <source>
        <dbReference type="Proteomes" id="UP000705823"/>
    </source>
</evidence>
<sequence>MSDDADEKTTVRTGRNFEQTYRLAAEEAGEFLIAVGEQLRDSDEITLTDEEWELPFAFGDPVNVEIDFDGMDDPELELEVEIPGQPDDTAPQVE</sequence>
<dbReference type="InterPro" id="IPR027598">
    <property type="entry name" value="Amphi-Trp_dom"/>
</dbReference>
<proteinExistence type="predicted"/>
<dbReference type="NCBIfam" id="TIGR04354">
    <property type="entry name" value="amphi-Trp"/>
    <property type="match status" value="1"/>
</dbReference>
<dbReference type="RefSeq" id="WP_142979851.1">
    <property type="nucleotide sequence ID" value="NZ_RKLU01000003.1"/>
</dbReference>
<dbReference type="OrthoDB" id="194858at2157"/>
<dbReference type="AlphaFoldDB" id="A0A8J8TBK6"/>
<protein>
    <submittedName>
        <fullName evidence="1">Amphi-Trp domain-containing protein</fullName>
    </submittedName>
</protein>
<gene>
    <name evidence="1" type="ORF">EGH24_09200</name>
</gene>
<comment type="caution">
    <text evidence="1">The sequence shown here is derived from an EMBL/GenBank/DDBJ whole genome shotgun (WGS) entry which is preliminary data.</text>
</comment>